<dbReference type="InterPro" id="IPR036396">
    <property type="entry name" value="Cyt_P450_sf"/>
</dbReference>
<evidence type="ECO:0000256" key="11">
    <source>
        <dbReference type="ARBA" id="ARBA00023136"/>
    </source>
</evidence>
<dbReference type="Pfam" id="PF00067">
    <property type="entry name" value="p450"/>
    <property type="match status" value="1"/>
</dbReference>
<evidence type="ECO:0000256" key="9">
    <source>
        <dbReference type="ARBA" id="ARBA00023004"/>
    </source>
</evidence>
<proteinExistence type="inferred from homology"/>
<dbReference type="AlphaFoldDB" id="A0A5P1EWD1"/>
<dbReference type="GO" id="GO:0005506">
    <property type="term" value="F:iron ion binding"/>
    <property type="evidence" value="ECO:0007669"/>
    <property type="project" value="InterPro"/>
</dbReference>
<evidence type="ECO:0000256" key="1">
    <source>
        <dbReference type="ARBA" id="ARBA00001971"/>
    </source>
</evidence>
<evidence type="ECO:0000256" key="2">
    <source>
        <dbReference type="ARBA" id="ARBA00004167"/>
    </source>
</evidence>
<comment type="cofactor">
    <cofactor evidence="1 12">
        <name>heme</name>
        <dbReference type="ChEBI" id="CHEBI:30413"/>
    </cofactor>
</comment>
<name>A0A5P1EWD1_ASPOF</name>
<keyword evidence="9 12" id="KW-0408">Iron</keyword>
<reference evidence="15" key="1">
    <citation type="journal article" date="2017" name="Nat. Commun.">
        <title>The asparagus genome sheds light on the origin and evolution of a young Y chromosome.</title>
        <authorList>
            <person name="Harkess A."/>
            <person name="Zhou J."/>
            <person name="Xu C."/>
            <person name="Bowers J.E."/>
            <person name="Van der Hulst R."/>
            <person name="Ayyampalayam S."/>
            <person name="Mercati F."/>
            <person name="Riccardi P."/>
            <person name="McKain M.R."/>
            <person name="Kakrana A."/>
            <person name="Tang H."/>
            <person name="Ray J."/>
            <person name="Groenendijk J."/>
            <person name="Arikit S."/>
            <person name="Mathioni S.M."/>
            <person name="Nakano M."/>
            <person name="Shan H."/>
            <person name="Telgmann-Rauber A."/>
            <person name="Kanno A."/>
            <person name="Yue Z."/>
            <person name="Chen H."/>
            <person name="Li W."/>
            <person name="Chen Y."/>
            <person name="Xu X."/>
            <person name="Zhang Y."/>
            <person name="Luo S."/>
            <person name="Chen H."/>
            <person name="Gao J."/>
            <person name="Mao Z."/>
            <person name="Pires J.C."/>
            <person name="Luo M."/>
            <person name="Kudrna D."/>
            <person name="Wing R.A."/>
            <person name="Meyers B.C."/>
            <person name="Yi K."/>
            <person name="Kong H."/>
            <person name="Lavrijsen P."/>
            <person name="Sunseri F."/>
            <person name="Falavigna A."/>
            <person name="Ye Y."/>
            <person name="Leebens-Mack J.H."/>
            <person name="Chen G."/>
        </authorList>
    </citation>
    <scope>NUCLEOTIDE SEQUENCE [LARGE SCALE GENOMIC DNA]</scope>
    <source>
        <strain evidence="15">cv. DH0086</strain>
    </source>
</reference>
<dbReference type="PANTHER" id="PTHR47944">
    <property type="entry name" value="CYTOCHROME P450 98A9"/>
    <property type="match status" value="1"/>
</dbReference>
<dbReference type="PANTHER" id="PTHR47944:SF17">
    <property type="entry name" value="3,9-DIHYDROXYPTEROCARPAN 6A-MONOOXYGENASE"/>
    <property type="match status" value="1"/>
</dbReference>
<dbReference type="GO" id="GO:0016020">
    <property type="term" value="C:membrane"/>
    <property type="evidence" value="ECO:0007669"/>
    <property type="project" value="UniProtKB-SubCell"/>
</dbReference>
<dbReference type="Gramene" id="ONK70154">
    <property type="protein sequence ID" value="ONK70154"/>
    <property type="gene ID" value="A4U43_C05F30830"/>
</dbReference>
<evidence type="ECO:0000256" key="8">
    <source>
        <dbReference type="ARBA" id="ARBA00023002"/>
    </source>
</evidence>
<dbReference type="GO" id="GO:0020037">
    <property type="term" value="F:heme binding"/>
    <property type="evidence" value="ECO:0007669"/>
    <property type="project" value="InterPro"/>
</dbReference>
<gene>
    <name evidence="14" type="ORF">A4U43_C05F30830</name>
</gene>
<comment type="similarity">
    <text evidence="3 13">Belongs to the cytochrome P450 family.</text>
</comment>
<evidence type="ECO:0000313" key="15">
    <source>
        <dbReference type="Proteomes" id="UP000243459"/>
    </source>
</evidence>
<dbReference type="Gene3D" id="1.10.630.10">
    <property type="entry name" value="Cytochrome P450"/>
    <property type="match status" value="1"/>
</dbReference>
<comment type="subcellular location">
    <subcellularLocation>
        <location evidence="2">Membrane</location>
        <topology evidence="2">Single-pass membrane protein</topology>
    </subcellularLocation>
</comment>
<dbReference type="PRINTS" id="PR00463">
    <property type="entry name" value="EP450I"/>
</dbReference>
<keyword evidence="4 12" id="KW-0349">Heme</keyword>
<dbReference type="PROSITE" id="PS00086">
    <property type="entry name" value="CYTOCHROME_P450"/>
    <property type="match status" value="1"/>
</dbReference>
<dbReference type="PRINTS" id="PR00385">
    <property type="entry name" value="P450"/>
</dbReference>
<evidence type="ECO:0000313" key="14">
    <source>
        <dbReference type="EMBL" id="ONK70154.1"/>
    </source>
</evidence>
<protein>
    <submittedName>
        <fullName evidence="14">Uncharacterized protein</fullName>
    </submittedName>
</protein>
<evidence type="ECO:0000256" key="13">
    <source>
        <dbReference type="RuleBase" id="RU000461"/>
    </source>
</evidence>
<accession>A0A5P1EWD1</accession>
<dbReference type="EMBL" id="CM007385">
    <property type="protein sequence ID" value="ONK70154.1"/>
    <property type="molecule type" value="Genomic_DNA"/>
</dbReference>
<evidence type="ECO:0000256" key="12">
    <source>
        <dbReference type="PIRSR" id="PIRSR602401-1"/>
    </source>
</evidence>
<evidence type="ECO:0000256" key="3">
    <source>
        <dbReference type="ARBA" id="ARBA00010617"/>
    </source>
</evidence>
<evidence type="ECO:0000256" key="7">
    <source>
        <dbReference type="ARBA" id="ARBA00022989"/>
    </source>
</evidence>
<keyword evidence="10 13" id="KW-0503">Monooxygenase</keyword>
<evidence type="ECO:0000256" key="10">
    <source>
        <dbReference type="ARBA" id="ARBA00023033"/>
    </source>
</evidence>
<dbReference type="InterPro" id="IPR002401">
    <property type="entry name" value="Cyt_P450_E_grp-I"/>
</dbReference>
<feature type="binding site" description="axial binding residue" evidence="12">
    <location>
        <position position="318"/>
    </location>
    <ligand>
        <name>heme</name>
        <dbReference type="ChEBI" id="CHEBI:30413"/>
    </ligand>
    <ligandPart>
        <name>Fe</name>
        <dbReference type="ChEBI" id="CHEBI:18248"/>
    </ligandPart>
</feature>
<keyword evidence="11" id="KW-0472">Membrane</keyword>
<dbReference type="OMA" id="MRPKPYQ"/>
<keyword evidence="15" id="KW-1185">Reference proteome</keyword>
<organism evidence="14 15">
    <name type="scientific">Asparagus officinalis</name>
    <name type="common">Garden asparagus</name>
    <dbReference type="NCBI Taxonomy" id="4686"/>
    <lineage>
        <taxon>Eukaryota</taxon>
        <taxon>Viridiplantae</taxon>
        <taxon>Streptophyta</taxon>
        <taxon>Embryophyta</taxon>
        <taxon>Tracheophyta</taxon>
        <taxon>Spermatophyta</taxon>
        <taxon>Magnoliopsida</taxon>
        <taxon>Liliopsida</taxon>
        <taxon>Asparagales</taxon>
        <taxon>Asparagaceae</taxon>
        <taxon>Asparagoideae</taxon>
        <taxon>Asparagus</taxon>
    </lineage>
</organism>
<dbReference type="FunFam" id="1.10.630.10:FF:000126">
    <property type="entry name" value="Predicted protein"/>
    <property type="match status" value="1"/>
</dbReference>
<evidence type="ECO:0000256" key="5">
    <source>
        <dbReference type="ARBA" id="ARBA00022692"/>
    </source>
</evidence>
<dbReference type="SUPFAM" id="SSF48264">
    <property type="entry name" value="Cytochrome P450"/>
    <property type="match status" value="1"/>
</dbReference>
<dbReference type="GO" id="GO:0016705">
    <property type="term" value="F:oxidoreductase activity, acting on paired donors, with incorporation or reduction of molecular oxygen"/>
    <property type="evidence" value="ECO:0007669"/>
    <property type="project" value="InterPro"/>
</dbReference>
<dbReference type="OrthoDB" id="1103324at2759"/>
<sequence length="380" mass="43098">MKKLCITQLLGGRTLEHLLPVRRCEITSLVKTLFERSDKGEEVNLNAELLKLTINVMSGMAMNRTSSGDVFKAETKKFVEEAIELIGVFNVADYIGFCQNFDFQGFDKRLEDLLLRFDKMMEGKLKEKEEERIKEADTAEERSKDLLDLMLDIANDDNAEMKLTRENIKAFFHDIFVAGTDTSALTVEWALAELINHPIILQKAREEIHTVIGTNRLVEESDIPNLPYLQAVVKETLRLHPPIPIVVRESTEDSKINGYDIPAQTRLFVNIWAIGRDPNHWPQPLEFKPERFTENEKGVDVRGQHFHVLPFGSGRRGCPGASLALQVVQPMLAAMIQCFDWKVDNGHEMVDMTEGTGLTLLRARPLVCKPVALVRQMTIG</sequence>
<keyword evidence="5" id="KW-0812">Transmembrane</keyword>
<evidence type="ECO:0000256" key="6">
    <source>
        <dbReference type="ARBA" id="ARBA00022723"/>
    </source>
</evidence>
<keyword evidence="8 13" id="KW-0560">Oxidoreductase</keyword>
<keyword evidence="7" id="KW-1133">Transmembrane helix</keyword>
<dbReference type="InterPro" id="IPR017972">
    <property type="entry name" value="Cyt_P450_CS"/>
</dbReference>
<dbReference type="InterPro" id="IPR001128">
    <property type="entry name" value="Cyt_P450"/>
</dbReference>
<keyword evidence="6 12" id="KW-0479">Metal-binding</keyword>
<evidence type="ECO:0000256" key="4">
    <source>
        <dbReference type="ARBA" id="ARBA00022617"/>
    </source>
</evidence>
<dbReference type="Proteomes" id="UP000243459">
    <property type="component" value="Chromosome 5"/>
</dbReference>
<dbReference type="GO" id="GO:0004497">
    <property type="term" value="F:monooxygenase activity"/>
    <property type="evidence" value="ECO:0007669"/>
    <property type="project" value="UniProtKB-KW"/>
</dbReference>